<feature type="transmembrane region" description="Helical" evidence="1">
    <location>
        <begin position="117"/>
        <end position="135"/>
    </location>
</feature>
<gene>
    <name evidence="2" type="ORF">SAMN04488509_101601</name>
</gene>
<evidence type="ECO:0000256" key="1">
    <source>
        <dbReference type="SAM" id="Phobius"/>
    </source>
</evidence>
<dbReference type="RefSeq" id="WP_091238646.1">
    <property type="nucleotide sequence ID" value="NZ_FNAG01000001.1"/>
</dbReference>
<evidence type="ECO:0000313" key="2">
    <source>
        <dbReference type="EMBL" id="SDD18287.1"/>
    </source>
</evidence>
<keyword evidence="3" id="KW-1185">Reference proteome</keyword>
<evidence type="ECO:0000313" key="3">
    <source>
        <dbReference type="Proteomes" id="UP000199603"/>
    </source>
</evidence>
<dbReference type="STRING" id="265719.SAMN04488509_101601"/>
<accession>A0A1G6SPY2</accession>
<proteinExistence type="predicted"/>
<keyword evidence="1" id="KW-1133">Transmembrane helix</keyword>
<protein>
    <submittedName>
        <fullName evidence="2">Uncharacterized protein</fullName>
    </submittedName>
</protein>
<dbReference type="Proteomes" id="UP000199603">
    <property type="component" value="Unassembled WGS sequence"/>
</dbReference>
<sequence length="140" mass="14922">MSPTPTTRRLRPELWLLAVACVLLAAQASFHLLAYPRLDQGLLDLAAVGAEQPLPSFDVLRGAWILYAVHLLIASLLCAACAVAPRLFGRGLRMALVVWLGLDTALLFYFVGPFLGSVLMAISASAVAAAALLPARQDEP</sequence>
<organism evidence="2 3">
    <name type="scientific">Aquimonas voraii</name>
    <dbReference type="NCBI Taxonomy" id="265719"/>
    <lineage>
        <taxon>Bacteria</taxon>
        <taxon>Pseudomonadati</taxon>
        <taxon>Pseudomonadota</taxon>
        <taxon>Gammaproteobacteria</taxon>
        <taxon>Lysobacterales</taxon>
        <taxon>Lysobacteraceae</taxon>
        <taxon>Aquimonas</taxon>
    </lineage>
</organism>
<keyword evidence="1" id="KW-0472">Membrane</keyword>
<reference evidence="2 3" key="1">
    <citation type="submission" date="2016-10" db="EMBL/GenBank/DDBJ databases">
        <authorList>
            <person name="de Groot N.N."/>
        </authorList>
    </citation>
    <scope>NUCLEOTIDE SEQUENCE [LARGE SCALE GENOMIC DNA]</scope>
    <source>
        <strain evidence="2 3">DSM 16957</strain>
    </source>
</reference>
<name>A0A1G6SPY2_9GAMM</name>
<keyword evidence="1" id="KW-0812">Transmembrane</keyword>
<feature type="transmembrane region" description="Helical" evidence="1">
    <location>
        <begin position="64"/>
        <end position="84"/>
    </location>
</feature>
<dbReference type="AlphaFoldDB" id="A0A1G6SPY2"/>
<dbReference type="EMBL" id="FNAG01000001">
    <property type="protein sequence ID" value="SDD18287.1"/>
    <property type="molecule type" value="Genomic_DNA"/>
</dbReference>